<protein>
    <submittedName>
        <fullName evidence="7">FecI family RNA polymerase sigma factor</fullName>
    </submittedName>
</protein>
<dbReference type="KEGG" id="gak:X907_1060"/>
<dbReference type="AlphaFoldDB" id="A0A3T0E937"/>
<dbReference type="GO" id="GO:0006352">
    <property type="term" value="P:DNA-templated transcription initiation"/>
    <property type="evidence" value="ECO:0007669"/>
    <property type="project" value="InterPro"/>
</dbReference>
<dbReference type="SUPFAM" id="SSF88659">
    <property type="entry name" value="Sigma3 and sigma4 domains of RNA polymerase sigma factors"/>
    <property type="match status" value="1"/>
</dbReference>
<keyword evidence="2" id="KW-0805">Transcription regulation</keyword>
<evidence type="ECO:0000256" key="1">
    <source>
        <dbReference type="ARBA" id="ARBA00010641"/>
    </source>
</evidence>
<gene>
    <name evidence="7" type="ORF">X907_1060</name>
</gene>
<dbReference type="Proteomes" id="UP000286954">
    <property type="component" value="Chromosome"/>
</dbReference>
<dbReference type="OrthoDB" id="9794372at2"/>
<keyword evidence="8" id="KW-1185">Reference proteome</keyword>
<dbReference type="GO" id="GO:0016987">
    <property type="term" value="F:sigma factor activity"/>
    <property type="evidence" value="ECO:0007669"/>
    <property type="project" value="UniProtKB-KW"/>
</dbReference>
<dbReference type="GO" id="GO:0003677">
    <property type="term" value="F:DNA binding"/>
    <property type="evidence" value="ECO:0007669"/>
    <property type="project" value="InterPro"/>
</dbReference>
<keyword evidence="4" id="KW-0804">Transcription</keyword>
<dbReference type="InterPro" id="IPR014284">
    <property type="entry name" value="RNA_pol_sigma-70_dom"/>
</dbReference>
<name>A0A3T0E937_9PROT</name>
<sequence>MLLVAYRKHEKDLLRFLRRRLGSAAAAEDIAHDLYLKLYRMPETEPPRDGRSYLFRMAANLATDHMRVEKRRSEIRAEMGHTLRTSEMVVTPERAALARAELAFLEAEASRLPARCRRIFYLSRYEGWSHVRIAEALGVGLTTVHKDLKLAMSTLLAARRRFHGQDPDSVG</sequence>
<evidence type="ECO:0000259" key="5">
    <source>
        <dbReference type="Pfam" id="PF04542"/>
    </source>
</evidence>
<comment type="similarity">
    <text evidence="1">Belongs to the sigma-70 factor family. ECF subfamily.</text>
</comment>
<dbReference type="InterPro" id="IPR013325">
    <property type="entry name" value="RNA_pol_sigma_r2"/>
</dbReference>
<feature type="domain" description="RNA polymerase sigma-70 region 2" evidence="5">
    <location>
        <begin position="6"/>
        <end position="71"/>
    </location>
</feature>
<dbReference type="PANTHER" id="PTHR43133:SF63">
    <property type="entry name" value="RNA POLYMERASE SIGMA FACTOR FECI-RELATED"/>
    <property type="match status" value="1"/>
</dbReference>
<dbReference type="Gene3D" id="1.10.1740.10">
    <property type="match status" value="1"/>
</dbReference>
<evidence type="ECO:0000259" key="6">
    <source>
        <dbReference type="Pfam" id="PF08281"/>
    </source>
</evidence>
<dbReference type="SUPFAM" id="SSF88946">
    <property type="entry name" value="Sigma2 domain of RNA polymerase sigma factors"/>
    <property type="match status" value="1"/>
</dbReference>
<keyword evidence="3" id="KW-0731">Sigma factor</keyword>
<organism evidence="7 8">
    <name type="scientific">Glycocaulis alkaliphilus</name>
    <dbReference type="NCBI Taxonomy" id="1434191"/>
    <lineage>
        <taxon>Bacteria</taxon>
        <taxon>Pseudomonadati</taxon>
        <taxon>Pseudomonadota</taxon>
        <taxon>Alphaproteobacteria</taxon>
        <taxon>Maricaulales</taxon>
        <taxon>Maricaulaceae</taxon>
        <taxon>Glycocaulis</taxon>
    </lineage>
</organism>
<dbReference type="InterPro" id="IPR007627">
    <property type="entry name" value="RNA_pol_sigma70_r2"/>
</dbReference>
<dbReference type="Gene3D" id="1.10.10.10">
    <property type="entry name" value="Winged helix-like DNA-binding domain superfamily/Winged helix DNA-binding domain"/>
    <property type="match status" value="1"/>
</dbReference>
<evidence type="ECO:0000313" key="8">
    <source>
        <dbReference type="Proteomes" id="UP000286954"/>
    </source>
</evidence>
<dbReference type="PANTHER" id="PTHR43133">
    <property type="entry name" value="RNA POLYMERASE ECF-TYPE SIGMA FACTO"/>
    <property type="match status" value="1"/>
</dbReference>
<feature type="domain" description="RNA polymerase sigma factor 70 region 4 type 2" evidence="6">
    <location>
        <begin position="110"/>
        <end position="155"/>
    </location>
</feature>
<dbReference type="EMBL" id="CP018911">
    <property type="protein sequence ID" value="AZU03598.1"/>
    <property type="molecule type" value="Genomic_DNA"/>
</dbReference>
<dbReference type="InterPro" id="IPR039425">
    <property type="entry name" value="RNA_pol_sigma-70-like"/>
</dbReference>
<evidence type="ECO:0000313" key="7">
    <source>
        <dbReference type="EMBL" id="AZU03598.1"/>
    </source>
</evidence>
<dbReference type="Pfam" id="PF04542">
    <property type="entry name" value="Sigma70_r2"/>
    <property type="match status" value="1"/>
</dbReference>
<dbReference type="InterPro" id="IPR013249">
    <property type="entry name" value="RNA_pol_sigma70_r4_t2"/>
</dbReference>
<dbReference type="Pfam" id="PF08281">
    <property type="entry name" value="Sigma70_r4_2"/>
    <property type="match status" value="1"/>
</dbReference>
<evidence type="ECO:0000256" key="2">
    <source>
        <dbReference type="ARBA" id="ARBA00023015"/>
    </source>
</evidence>
<dbReference type="NCBIfam" id="TIGR02937">
    <property type="entry name" value="sigma70-ECF"/>
    <property type="match status" value="1"/>
</dbReference>
<dbReference type="InterPro" id="IPR013324">
    <property type="entry name" value="RNA_pol_sigma_r3/r4-like"/>
</dbReference>
<proteinExistence type="inferred from homology"/>
<accession>A0A3T0E937</accession>
<evidence type="ECO:0000256" key="4">
    <source>
        <dbReference type="ARBA" id="ARBA00023163"/>
    </source>
</evidence>
<evidence type="ECO:0000256" key="3">
    <source>
        <dbReference type="ARBA" id="ARBA00023082"/>
    </source>
</evidence>
<dbReference type="InterPro" id="IPR036388">
    <property type="entry name" value="WH-like_DNA-bd_sf"/>
</dbReference>
<reference evidence="7 8" key="1">
    <citation type="submission" date="2016-12" db="EMBL/GenBank/DDBJ databases">
        <title>The genome of dimorphic prosthecate Glycocaulis alkaliphilus 6b-8t, isolated from crude oil dictates its adaptability in petroleum environments.</title>
        <authorList>
            <person name="Wu X.-L."/>
            <person name="Geng S."/>
        </authorList>
    </citation>
    <scope>NUCLEOTIDE SEQUENCE [LARGE SCALE GENOMIC DNA]</scope>
    <source>
        <strain evidence="7 8">6B-8</strain>
    </source>
</reference>